<keyword evidence="7" id="KW-1185">Reference proteome</keyword>
<dbReference type="SUPFAM" id="SSF53850">
    <property type="entry name" value="Periplasmic binding protein-like II"/>
    <property type="match status" value="1"/>
</dbReference>
<feature type="domain" description="HTH lysR-type" evidence="5">
    <location>
        <begin position="9"/>
        <end position="66"/>
    </location>
</feature>
<dbReference type="PANTHER" id="PTHR30346">
    <property type="entry name" value="TRANSCRIPTIONAL DUAL REGULATOR HCAR-RELATED"/>
    <property type="match status" value="1"/>
</dbReference>
<dbReference type="PANTHER" id="PTHR30346:SF0">
    <property type="entry name" value="HCA OPERON TRANSCRIPTIONAL ACTIVATOR HCAR"/>
    <property type="match status" value="1"/>
</dbReference>
<dbReference type="InterPro" id="IPR036390">
    <property type="entry name" value="WH_DNA-bd_sf"/>
</dbReference>
<evidence type="ECO:0000256" key="1">
    <source>
        <dbReference type="ARBA" id="ARBA00009437"/>
    </source>
</evidence>
<keyword evidence="2" id="KW-0805">Transcription regulation</keyword>
<dbReference type="InterPro" id="IPR000847">
    <property type="entry name" value="LysR_HTH_N"/>
</dbReference>
<dbReference type="InterPro" id="IPR005119">
    <property type="entry name" value="LysR_subst-bd"/>
</dbReference>
<dbReference type="GO" id="GO:0003700">
    <property type="term" value="F:DNA-binding transcription factor activity"/>
    <property type="evidence" value="ECO:0007669"/>
    <property type="project" value="InterPro"/>
</dbReference>
<keyword evidence="4" id="KW-0804">Transcription</keyword>
<evidence type="ECO:0000256" key="4">
    <source>
        <dbReference type="ARBA" id="ARBA00023163"/>
    </source>
</evidence>
<sequence length="303" mass="33582">MTAQEDLIMDINRLQTFLQVAQYGSFKQVADQQFRSQRTISKQITQLEAELGVKLVVRSANQIELTAQGQFFRSAAQDIVNSYSHAVNALTTFDAQATQKLRLGYFSAFEGTLLQTALFHLLQQQPTLQVTLQEASNEHLTENLLQGNLDAALSINYGQPALTPHSPLSATVIYENTMLMGVSRLNPLSQQDQLSPADLAQRPILYYSPESSDFLGRGFRASLAAMAVNTPIQRVTSSEQMQLLVALNQAYAFYPAGLVTPTDEIKLMPLDDARAQHYQIVLLTDPNNHNPALPLLHQSLATH</sequence>
<evidence type="ECO:0000256" key="2">
    <source>
        <dbReference type="ARBA" id="ARBA00023015"/>
    </source>
</evidence>
<dbReference type="Pfam" id="PF03466">
    <property type="entry name" value="LysR_substrate"/>
    <property type="match status" value="1"/>
</dbReference>
<gene>
    <name evidence="6" type="ORF">MUDAN_MDHGFNIF_02537</name>
</gene>
<name>A0A660DZP5_9LACO</name>
<evidence type="ECO:0000313" key="6">
    <source>
        <dbReference type="EMBL" id="VDG27705.1"/>
    </source>
</evidence>
<dbReference type="GO" id="GO:0003677">
    <property type="term" value="F:DNA binding"/>
    <property type="evidence" value="ECO:0007669"/>
    <property type="project" value="UniProtKB-KW"/>
</dbReference>
<dbReference type="PROSITE" id="PS50931">
    <property type="entry name" value="HTH_LYSR"/>
    <property type="match status" value="1"/>
</dbReference>
<organism evidence="6 7">
    <name type="scientific">Lactiplantibacillus mudanjiangensis</name>
    <dbReference type="NCBI Taxonomy" id="1296538"/>
    <lineage>
        <taxon>Bacteria</taxon>
        <taxon>Bacillati</taxon>
        <taxon>Bacillota</taxon>
        <taxon>Bacilli</taxon>
        <taxon>Lactobacillales</taxon>
        <taxon>Lactobacillaceae</taxon>
        <taxon>Lactiplantibacillus</taxon>
    </lineage>
</organism>
<dbReference type="AlphaFoldDB" id="A0A660DZP5"/>
<accession>A0A660DZP5</accession>
<dbReference type="InterPro" id="IPR036388">
    <property type="entry name" value="WH-like_DNA-bd_sf"/>
</dbReference>
<proteinExistence type="inferred from homology"/>
<dbReference type="Pfam" id="PF00126">
    <property type="entry name" value="HTH_1"/>
    <property type="match status" value="1"/>
</dbReference>
<reference evidence="6 7" key="1">
    <citation type="submission" date="2018-11" db="EMBL/GenBank/DDBJ databases">
        <authorList>
            <person name="Wuyts S."/>
        </authorList>
    </citation>
    <scope>NUCLEOTIDE SEQUENCE [LARGE SCALE GENOMIC DNA]</scope>
    <source>
        <strain evidence="6">Lactobacillus mudanjiangensis AMBF249</strain>
    </source>
</reference>
<dbReference type="Gene3D" id="1.10.10.10">
    <property type="entry name" value="Winged helix-like DNA-binding domain superfamily/Winged helix DNA-binding domain"/>
    <property type="match status" value="1"/>
</dbReference>
<evidence type="ECO:0000259" key="5">
    <source>
        <dbReference type="PROSITE" id="PS50931"/>
    </source>
</evidence>
<dbReference type="Proteomes" id="UP000289996">
    <property type="component" value="Unassembled WGS sequence"/>
</dbReference>
<keyword evidence="3" id="KW-0238">DNA-binding</keyword>
<dbReference type="SUPFAM" id="SSF46785">
    <property type="entry name" value="Winged helix' DNA-binding domain"/>
    <property type="match status" value="1"/>
</dbReference>
<dbReference type="EMBL" id="UYIG01000046">
    <property type="protein sequence ID" value="VDG27705.1"/>
    <property type="molecule type" value="Genomic_DNA"/>
</dbReference>
<dbReference type="GO" id="GO:0032993">
    <property type="term" value="C:protein-DNA complex"/>
    <property type="evidence" value="ECO:0007669"/>
    <property type="project" value="TreeGrafter"/>
</dbReference>
<dbReference type="Gene3D" id="3.40.190.10">
    <property type="entry name" value="Periplasmic binding protein-like II"/>
    <property type="match status" value="2"/>
</dbReference>
<evidence type="ECO:0000256" key="3">
    <source>
        <dbReference type="ARBA" id="ARBA00023125"/>
    </source>
</evidence>
<protein>
    <submittedName>
        <fullName evidence="6">Transcription regulator, LysR family [Lactobacillus plantarum ZJ316]</fullName>
    </submittedName>
</protein>
<evidence type="ECO:0000313" key="7">
    <source>
        <dbReference type="Proteomes" id="UP000289996"/>
    </source>
</evidence>
<comment type="similarity">
    <text evidence="1">Belongs to the LysR transcriptional regulatory family.</text>
</comment>